<organism evidence="7">
    <name type="scientific">Photinus pyralis</name>
    <name type="common">Common eastern firefly</name>
    <name type="synonym">Lampyris pyralis</name>
    <dbReference type="NCBI Taxonomy" id="7054"/>
    <lineage>
        <taxon>Eukaryota</taxon>
        <taxon>Metazoa</taxon>
        <taxon>Ecdysozoa</taxon>
        <taxon>Arthropoda</taxon>
        <taxon>Hexapoda</taxon>
        <taxon>Insecta</taxon>
        <taxon>Pterygota</taxon>
        <taxon>Neoptera</taxon>
        <taxon>Endopterygota</taxon>
        <taxon>Coleoptera</taxon>
        <taxon>Polyphaga</taxon>
        <taxon>Elateriformia</taxon>
        <taxon>Elateroidea</taxon>
        <taxon>Lampyridae</taxon>
        <taxon>Lampyrinae</taxon>
        <taxon>Photinus</taxon>
    </lineage>
</organism>
<dbReference type="PANTHER" id="PTHR24064">
    <property type="entry name" value="SOLUTE CARRIER FAMILY 22 MEMBER"/>
    <property type="match status" value="1"/>
</dbReference>
<dbReference type="CDD" id="cd17317">
    <property type="entry name" value="MFS_SLC22"/>
    <property type="match status" value="1"/>
</dbReference>
<feature type="transmembrane region" description="Helical" evidence="5">
    <location>
        <begin position="362"/>
        <end position="383"/>
    </location>
</feature>
<dbReference type="AlphaFoldDB" id="A0A1Y1JSF9"/>
<evidence type="ECO:0000256" key="3">
    <source>
        <dbReference type="ARBA" id="ARBA00022989"/>
    </source>
</evidence>
<dbReference type="InterPro" id="IPR005829">
    <property type="entry name" value="Sugar_transporter_CS"/>
</dbReference>
<dbReference type="GO" id="GO:0022857">
    <property type="term" value="F:transmembrane transporter activity"/>
    <property type="evidence" value="ECO:0007669"/>
    <property type="project" value="InterPro"/>
</dbReference>
<feature type="domain" description="Major facilitator superfamily (MFS) profile" evidence="6">
    <location>
        <begin position="30"/>
        <end position="502"/>
    </location>
</feature>
<dbReference type="SUPFAM" id="SSF103473">
    <property type="entry name" value="MFS general substrate transporter"/>
    <property type="match status" value="1"/>
</dbReference>
<evidence type="ECO:0000256" key="1">
    <source>
        <dbReference type="ARBA" id="ARBA00004141"/>
    </source>
</evidence>
<keyword evidence="4 5" id="KW-0472">Membrane</keyword>
<keyword evidence="3 5" id="KW-1133">Transmembrane helix</keyword>
<dbReference type="GO" id="GO:0016020">
    <property type="term" value="C:membrane"/>
    <property type="evidence" value="ECO:0007669"/>
    <property type="project" value="UniProtKB-SubCell"/>
</dbReference>
<evidence type="ECO:0000259" key="6">
    <source>
        <dbReference type="PROSITE" id="PS50850"/>
    </source>
</evidence>
<feature type="transmembrane region" description="Helical" evidence="5">
    <location>
        <begin position="160"/>
        <end position="178"/>
    </location>
</feature>
<comment type="subcellular location">
    <subcellularLocation>
        <location evidence="1">Membrane</location>
        <topology evidence="1">Multi-pass membrane protein</topology>
    </subcellularLocation>
</comment>
<feature type="transmembrane region" description="Helical" evidence="5">
    <location>
        <begin position="218"/>
        <end position="240"/>
    </location>
</feature>
<sequence length="546" mass="60179">MDNSNDIETLMGYLGDFGKYQFWQFCLQLLSAMTAAVNMLSLVTVGAVPDHRCAIPTIDDDLGTRNFSITNLDRYIPVLETLKYDSCSMYDVNSSDNVTIKCNDWVYDTTFHKSSRGMDWHFVCDRRWMGATAQSAYMFGVFFGSLTLGAAADKYGRKNVFCGSAVLQVVFGVAAAYVTEFYAFLIVQFFYGIFGSAGSYIPGFVLAMELIGPSRRTVCGISFQAAFSFGFMLVAGWGAIIPDRQLLQLVYGLHGVVLLGHWWLMDESPRWLWANGKVNEAVKIVQKALKVNGSAITVDASQFVSKATVRRHEKEVNVGVTDLFKTPILRKRTLNVCFSWFANSLVYYGLSLGTGKLYGNPYLVLFLAGCVELPGYVVTILLMDRTGRRSLVSFFMISGGICCCVAAYLFQGGTTRTLLVMLGKLTISSSFSIVYNYSAELFPTAVRNTALGLGAMSARLSGTATPLIGLLDSLNPALPSTIFAIIALLSGFLMLFLPETLGEPMLQTIEEGERFKTDDTWFKSVCGSKKSAKEDTKEQMEPLKVV</sequence>
<evidence type="ECO:0000313" key="7">
    <source>
        <dbReference type="EMBL" id="JAV52199.1"/>
    </source>
</evidence>
<feature type="transmembrane region" description="Helical" evidence="5">
    <location>
        <begin position="184"/>
        <end position="206"/>
    </location>
</feature>
<dbReference type="EMBL" id="GEZM01101933">
    <property type="protein sequence ID" value="JAV52199.1"/>
    <property type="molecule type" value="Transcribed_RNA"/>
</dbReference>
<dbReference type="PROSITE" id="PS00216">
    <property type="entry name" value="SUGAR_TRANSPORT_1"/>
    <property type="match status" value="1"/>
</dbReference>
<keyword evidence="2 5" id="KW-0812">Transmembrane</keyword>
<dbReference type="PROSITE" id="PS50850">
    <property type="entry name" value="MFS"/>
    <property type="match status" value="1"/>
</dbReference>
<feature type="transmembrane region" description="Helical" evidence="5">
    <location>
        <begin position="390"/>
        <end position="411"/>
    </location>
</feature>
<dbReference type="InterPro" id="IPR036259">
    <property type="entry name" value="MFS_trans_sf"/>
</dbReference>
<feature type="transmembrane region" description="Helical" evidence="5">
    <location>
        <begin position="477"/>
        <end position="497"/>
    </location>
</feature>
<accession>A0A1Y1JSF9</accession>
<dbReference type="Pfam" id="PF00083">
    <property type="entry name" value="Sugar_tr"/>
    <property type="match status" value="1"/>
</dbReference>
<protein>
    <recommendedName>
        <fullName evidence="6">Major facilitator superfamily (MFS) profile domain-containing protein</fullName>
    </recommendedName>
</protein>
<dbReference type="InterPro" id="IPR020846">
    <property type="entry name" value="MFS_dom"/>
</dbReference>
<proteinExistence type="predicted"/>
<reference evidence="7" key="1">
    <citation type="journal article" date="2016" name="Sci. Rep.">
        <title>Molecular characterization of firefly nuptial gifts: a multi-omics approach sheds light on postcopulatory sexual selection.</title>
        <authorList>
            <person name="Al-Wathiqui N."/>
            <person name="Fallon T.R."/>
            <person name="South A."/>
            <person name="Weng J.K."/>
            <person name="Lewis S.M."/>
        </authorList>
    </citation>
    <scope>NUCLEOTIDE SEQUENCE</scope>
</reference>
<feature type="transmembrane region" description="Helical" evidence="5">
    <location>
        <begin position="333"/>
        <end position="350"/>
    </location>
</feature>
<evidence type="ECO:0000256" key="2">
    <source>
        <dbReference type="ARBA" id="ARBA00022692"/>
    </source>
</evidence>
<name>A0A1Y1JSF9_PHOPY</name>
<feature type="transmembrane region" description="Helical" evidence="5">
    <location>
        <begin position="246"/>
        <end position="264"/>
    </location>
</feature>
<dbReference type="Gene3D" id="1.20.1250.20">
    <property type="entry name" value="MFS general substrate transporter like domains"/>
    <property type="match status" value="1"/>
</dbReference>
<evidence type="ECO:0000256" key="5">
    <source>
        <dbReference type="SAM" id="Phobius"/>
    </source>
</evidence>
<dbReference type="InterPro" id="IPR005828">
    <property type="entry name" value="MFS_sugar_transport-like"/>
</dbReference>
<evidence type="ECO:0000256" key="4">
    <source>
        <dbReference type="ARBA" id="ARBA00023136"/>
    </source>
</evidence>